<keyword evidence="5" id="KW-0862">Zinc</keyword>
<comment type="similarity">
    <text evidence="1">Belongs to the bacterial solute-binding protein 9 family.</text>
</comment>
<evidence type="ECO:0000256" key="4">
    <source>
        <dbReference type="ARBA" id="ARBA00022729"/>
    </source>
</evidence>
<name>A0A6L6IXN0_9RHOB</name>
<keyword evidence="3" id="KW-0813">Transport</keyword>
<feature type="signal peptide" evidence="7">
    <location>
        <begin position="1"/>
        <end position="24"/>
    </location>
</feature>
<evidence type="ECO:0000256" key="6">
    <source>
        <dbReference type="SAM" id="MobiDB-lite"/>
    </source>
</evidence>
<keyword evidence="5" id="KW-0864">Zinc transport</keyword>
<dbReference type="InterPro" id="IPR050492">
    <property type="entry name" value="Bact_metal-bind_prot9"/>
</dbReference>
<dbReference type="SUPFAM" id="SSF53807">
    <property type="entry name" value="Helical backbone' metal receptor"/>
    <property type="match status" value="1"/>
</dbReference>
<feature type="chain" id="PRO_5027003312" description="High-affinity zinc uptake system protein ZnuA" evidence="7">
    <location>
        <begin position="25"/>
        <end position="320"/>
    </location>
</feature>
<dbReference type="PANTHER" id="PTHR42953:SF3">
    <property type="entry name" value="HIGH-AFFINITY ZINC UPTAKE SYSTEM PROTEIN ZNUA"/>
    <property type="match status" value="1"/>
</dbReference>
<dbReference type="InterPro" id="IPR006127">
    <property type="entry name" value="ZnuA-like"/>
</dbReference>
<evidence type="ECO:0000313" key="9">
    <source>
        <dbReference type="Proteomes" id="UP000478740"/>
    </source>
</evidence>
<dbReference type="EMBL" id="WMII01000008">
    <property type="protein sequence ID" value="MTH64619.1"/>
    <property type="molecule type" value="Genomic_DNA"/>
</dbReference>
<reference evidence="8 9" key="1">
    <citation type="submission" date="2019-11" db="EMBL/GenBank/DDBJ databases">
        <authorList>
            <person name="Dong K."/>
        </authorList>
    </citation>
    <scope>NUCLEOTIDE SEQUENCE [LARGE SCALE GENOMIC DNA]</scope>
    <source>
        <strain evidence="8 9">DK608</strain>
    </source>
</reference>
<dbReference type="Proteomes" id="UP000478740">
    <property type="component" value="Unassembled WGS sequence"/>
</dbReference>
<keyword evidence="5" id="KW-0406">Ion transport</keyword>
<feature type="region of interest" description="Disordered" evidence="6">
    <location>
        <begin position="119"/>
        <end position="157"/>
    </location>
</feature>
<dbReference type="PANTHER" id="PTHR42953">
    <property type="entry name" value="HIGH-AFFINITY ZINC UPTAKE SYSTEM PROTEIN ZNUA-RELATED"/>
    <property type="match status" value="1"/>
</dbReference>
<feature type="compositionally biased region" description="Basic and acidic residues" evidence="6">
    <location>
        <begin position="120"/>
        <end position="157"/>
    </location>
</feature>
<evidence type="ECO:0000313" key="8">
    <source>
        <dbReference type="EMBL" id="MTH64619.1"/>
    </source>
</evidence>
<accession>A0A6L6IXN0</accession>
<dbReference type="RefSeq" id="WP_155044482.1">
    <property type="nucleotide sequence ID" value="NZ_WMIH01000008.1"/>
</dbReference>
<keyword evidence="9" id="KW-1185">Reference proteome</keyword>
<dbReference type="Pfam" id="PF01297">
    <property type="entry name" value="ZnuA"/>
    <property type="match status" value="1"/>
</dbReference>
<dbReference type="GO" id="GO:0046872">
    <property type="term" value="F:metal ion binding"/>
    <property type="evidence" value="ECO:0007669"/>
    <property type="project" value="InterPro"/>
</dbReference>
<keyword evidence="4 7" id="KW-0732">Signal</keyword>
<organism evidence="8 9">
    <name type="scientific">Paracoccus shanxieyensis</name>
    <dbReference type="NCBI Taxonomy" id="2675752"/>
    <lineage>
        <taxon>Bacteria</taxon>
        <taxon>Pseudomonadati</taxon>
        <taxon>Pseudomonadota</taxon>
        <taxon>Alphaproteobacteria</taxon>
        <taxon>Rhodobacterales</taxon>
        <taxon>Paracoccaceae</taxon>
        <taxon>Paracoccus</taxon>
    </lineage>
</organism>
<dbReference type="AlphaFoldDB" id="A0A6L6IXN0"/>
<evidence type="ECO:0000256" key="3">
    <source>
        <dbReference type="ARBA" id="ARBA00022448"/>
    </source>
</evidence>
<evidence type="ECO:0000256" key="5">
    <source>
        <dbReference type="ARBA" id="ARBA00022906"/>
    </source>
</evidence>
<sequence>MSPTFRRSLIASTAVCLSALPALAEVPDVVTDIPAVAGLVGQVMGDLGSPTVLMQAGGDPHHYQLRPSQARSLQNADLLVWIGPELAPWLERPAKELPAEASLPLLTVPQTHLRQYAAGHDGHEHEEGHDHNHDHDHDHDHEEGEHHHHSGTDPHAWLDPENGKLWLGAIAEALAKRDPEHAETYRANAAQGVQELTALDTQLQADLAPAKGKHFVVFHDAYGYFTQHFGLEPAIPVSLGDASTPSAARLREIQAQIREAGAQCAFPEANHDPKLLHVVIEGSGARDGGALAPEGSAAVGNGYADILRAMGKTFADCLSK</sequence>
<evidence type="ECO:0000256" key="2">
    <source>
        <dbReference type="ARBA" id="ARBA00015915"/>
    </source>
</evidence>
<gene>
    <name evidence="8" type="ORF">GL284_10075</name>
</gene>
<evidence type="ECO:0000256" key="7">
    <source>
        <dbReference type="SAM" id="SignalP"/>
    </source>
</evidence>
<evidence type="ECO:0000256" key="1">
    <source>
        <dbReference type="ARBA" id="ARBA00011028"/>
    </source>
</evidence>
<dbReference type="GO" id="GO:0006829">
    <property type="term" value="P:zinc ion transport"/>
    <property type="evidence" value="ECO:0007669"/>
    <property type="project" value="UniProtKB-KW"/>
</dbReference>
<protein>
    <recommendedName>
        <fullName evidence="2">High-affinity zinc uptake system protein ZnuA</fullName>
    </recommendedName>
</protein>
<comment type="caution">
    <text evidence="8">The sequence shown here is derived from an EMBL/GenBank/DDBJ whole genome shotgun (WGS) entry which is preliminary data.</text>
</comment>
<proteinExistence type="inferred from homology"/>
<dbReference type="Gene3D" id="3.40.50.1980">
    <property type="entry name" value="Nitrogenase molybdenum iron protein domain"/>
    <property type="match status" value="2"/>
</dbReference>